<evidence type="ECO:0000259" key="3">
    <source>
        <dbReference type="Pfam" id="PF16207"/>
    </source>
</evidence>
<accession>L9KR69</accession>
<dbReference type="Pfam" id="PF15779">
    <property type="entry name" value="LRRC37"/>
    <property type="match status" value="3"/>
</dbReference>
<name>L9KR69_TUPCH</name>
<reference evidence="5" key="2">
    <citation type="journal article" date="2013" name="Nat. Commun.">
        <title>Genome of the Chinese tree shrew.</title>
        <authorList>
            <person name="Fan Y."/>
            <person name="Huang Z.Y."/>
            <person name="Cao C.C."/>
            <person name="Chen C.S."/>
            <person name="Chen Y.X."/>
            <person name="Fan D.D."/>
            <person name="He J."/>
            <person name="Hou H.L."/>
            <person name="Hu L."/>
            <person name="Hu X.T."/>
            <person name="Jiang X.T."/>
            <person name="Lai R."/>
            <person name="Lang Y.S."/>
            <person name="Liang B."/>
            <person name="Liao S.G."/>
            <person name="Mu D."/>
            <person name="Ma Y.Y."/>
            <person name="Niu Y.Y."/>
            <person name="Sun X.Q."/>
            <person name="Xia J.Q."/>
            <person name="Xiao J."/>
            <person name="Xiong Z.Q."/>
            <person name="Xu L."/>
            <person name="Yang L."/>
            <person name="Zhang Y."/>
            <person name="Zhao W."/>
            <person name="Zhao X.D."/>
            <person name="Zheng Y.T."/>
            <person name="Zhou J.M."/>
            <person name="Zhu Y.B."/>
            <person name="Zhang G.J."/>
            <person name="Wang J."/>
            <person name="Yao Y.G."/>
        </authorList>
    </citation>
    <scope>NUCLEOTIDE SEQUENCE [LARGE SCALE GENOMIC DNA]</scope>
</reference>
<dbReference type="PANTHER" id="PTHR23045">
    <property type="entry name" value="LEUCINE-RICH REPEAT-CONTAINING PROTEIN 37A"/>
    <property type="match status" value="1"/>
</dbReference>
<dbReference type="Pfam" id="PF16207">
    <property type="entry name" value="RAWUL"/>
    <property type="match status" value="1"/>
</dbReference>
<dbReference type="AlphaFoldDB" id="L9KR69"/>
<dbReference type="Proteomes" id="UP000011518">
    <property type="component" value="Unassembled WGS sequence"/>
</dbReference>
<reference evidence="5" key="1">
    <citation type="submission" date="2012-07" db="EMBL/GenBank/DDBJ databases">
        <title>Genome of the Chinese tree shrew, a rising model animal genetically related to primates.</title>
        <authorList>
            <person name="Zhang G."/>
            <person name="Fan Y."/>
            <person name="Yao Y."/>
            <person name="Huang Z."/>
        </authorList>
    </citation>
    <scope>NUCLEOTIDE SEQUENCE [LARGE SCALE GENOMIC DNA]</scope>
</reference>
<sequence length="388" mass="42459">MTVMHLAKFLRNKMDVPSKCKVEVLYEDEPLKEYYTLMDIAYIYPWRRNGPLPLKLSWLPERVSPQSSYKPTTEVKPFPAMQAMPVQPPEAPKEVGSRPPVYDQTTVPTLGQDQAQYPPMSSSSTVQPLDLGLTITPEFTVQSLDLVLTVTPESTMEVKHLTTLKNTVATFLDQVQTQRPSLPQVPGQPSNLELTIASQSPTGIKPSSTTQEMPTLPPDSPKKEVSQPPVYYETTVPTSGQSQAQHAISSSTTVQSMDLVLTITPGSATEVKYPTTLKETVATNLDQVQTQNPSLPQVTVQPMDLELTVSQLPGSSEAVSFSSATVRQDSKTDLAVPTEKNAAVNADICQICTCRNQTLSCTGLDPSQRLHQVPVLEPSSYNGTFTIL</sequence>
<dbReference type="InterPro" id="IPR032443">
    <property type="entry name" value="RAWUL"/>
</dbReference>
<evidence type="ECO:0000256" key="1">
    <source>
        <dbReference type="SAM" id="MobiDB-lite"/>
    </source>
</evidence>
<evidence type="ECO:0000313" key="5">
    <source>
        <dbReference type="Proteomes" id="UP000011518"/>
    </source>
</evidence>
<protein>
    <submittedName>
        <fullName evidence="4">Leucine-rich repeat-containing protein 37A2</fullName>
    </submittedName>
</protein>
<feature type="region of interest" description="Disordered" evidence="1">
    <location>
        <begin position="199"/>
        <end position="227"/>
    </location>
</feature>
<dbReference type="PANTHER" id="PTHR23045:SF9">
    <property type="entry name" value="LEUCINE RICH REPEAT CONTAINING 37A-RELATED"/>
    <property type="match status" value="1"/>
</dbReference>
<dbReference type="Gene3D" id="3.10.20.90">
    <property type="entry name" value="Phosphatidylinositol 3-kinase Catalytic Subunit, Chain A, domain 1"/>
    <property type="match status" value="1"/>
</dbReference>
<dbReference type="STRING" id="246437.L9KR69"/>
<dbReference type="InterPro" id="IPR032754">
    <property type="entry name" value="LRRC37_N"/>
</dbReference>
<organism evidence="4 5">
    <name type="scientific">Tupaia chinensis</name>
    <name type="common">Chinese tree shrew</name>
    <name type="synonym">Tupaia belangeri chinensis</name>
    <dbReference type="NCBI Taxonomy" id="246437"/>
    <lineage>
        <taxon>Eukaryota</taxon>
        <taxon>Metazoa</taxon>
        <taxon>Chordata</taxon>
        <taxon>Craniata</taxon>
        <taxon>Vertebrata</taxon>
        <taxon>Euteleostomi</taxon>
        <taxon>Mammalia</taxon>
        <taxon>Eutheria</taxon>
        <taxon>Euarchontoglires</taxon>
        <taxon>Scandentia</taxon>
        <taxon>Tupaiidae</taxon>
        <taxon>Tupaia</taxon>
    </lineage>
</organism>
<dbReference type="EMBL" id="KB320771">
    <property type="protein sequence ID" value="ELW63672.1"/>
    <property type="molecule type" value="Genomic_DNA"/>
</dbReference>
<evidence type="ECO:0000259" key="2">
    <source>
        <dbReference type="Pfam" id="PF15779"/>
    </source>
</evidence>
<feature type="compositionally biased region" description="Polar residues" evidence="1">
    <location>
        <begin position="199"/>
        <end position="213"/>
    </location>
</feature>
<evidence type="ECO:0000313" key="4">
    <source>
        <dbReference type="EMBL" id="ELW63672.1"/>
    </source>
</evidence>
<feature type="domain" description="Leucine-rich repeat-containing protein 37 N-terminal" evidence="2">
    <location>
        <begin position="204"/>
        <end position="275"/>
    </location>
</feature>
<gene>
    <name evidence="4" type="ORF">TREES_T100004147</name>
</gene>
<keyword evidence="5" id="KW-1185">Reference proteome</keyword>
<dbReference type="InParanoid" id="L9KR69"/>
<feature type="region of interest" description="Disordered" evidence="1">
    <location>
        <begin position="83"/>
        <end position="106"/>
    </location>
</feature>
<feature type="domain" description="RAWUL" evidence="3">
    <location>
        <begin position="1"/>
        <end position="55"/>
    </location>
</feature>
<feature type="domain" description="Leucine-rich repeat-containing protein 37 N-terminal" evidence="2">
    <location>
        <begin position="74"/>
        <end position="140"/>
    </location>
</feature>
<proteinExistence type="predicted"/>
<feature type="domain" description="Leucine-rich repeat-containing protein 37 N-terminal" evidence="2">
    <location>
        <begin position="278"/>
        <end position="311"/>
    </location>
</feature>
<dbReference type="InterPro" id="IPR015753">
    <property type="entry name" value="LRRC37"/>
</dbReference>